<reference evidence="3" key="1">
    <citation type="submission" date="2020-01" db="EMBL/GenBank/DDBJ databases">
        <authorList>
            <person name="Meier V. D."/>
            <person name="Meier V D."/>
        </authorList>
    </citation>
    <scope>NUCLEOTIDE SEQUENCE</scope>
    <source>
        <strain evidence="3">HLG_WM_MAG_10</strain>
    </source>
</reference>
<evidence type="ECO:0000256" key="2">
    <source>
        <dbReference type="ARBA" id="ARBA00023239"/>
    </source>
</evidence>
<gene>
    <name evidence="3" type="ORF">HELGO_WM27325</name>
</gene>
<proteinExistence type="inferred from homology"/>
<dbReference type="PANTHER" id="PTHR35137:SF1">
    <property type="entry name" value="CHROMOPHORE LYASE CRL, CHLOROPLASTIC"/>
    <property type="match status" value="1"/>
</dbReference>
<dbReference type="AlphaFoldDB" id="A0A6S6UJB0"/>
<dbReference type="InterPro" id="IPR038672">
    <property type="entry name" value="CpcT/CpeT_sf"/>
</dbReference>
<sequence>MKNILLFSAVLYLSFTSCQSNKKLNASKFDDAQREKIMATKNNLEQLTLIMPGIYTNTKQFNNSDQNDFYHIIMKLYPIWEDRDDAKWFYVEQAQFDAPKSPYRQRVYKIIRGERDTLISNVYTLPEPKEFIGAEGKEEFWKNFTPSILVERKGCAVYLTKKTNSLYTGATKKNTCSSTMAGASFAESEVTIGLDQFTSLDIGYNDKGVQVWGPTKGAYRFEHYIPSK</sequence>
<dbReference type="GO" id="GO:0016829">
    <property type="term" value="F:lyase activity"/>
    <property type="evidence" value="ECO:0007669"/>
    <property type="project" value="UniProtKB-KW"/>
</dbReference>
<comment type="similarity">
    <text evidence="1">Belongs to the CpcT/CpeT biliprotein lyase family.</text>
</comment>
<evidence type="ECO:0008006" key="4">
    <source>
        <dbReference type="Google" id="ProtNLM"/>
    </source>
</evidence>
<dbReference type="PROSITE" id="PS51257">
    <property type="entry name" value="PROKAR_LIPOPROTEIN"/>
    <property type="match status" value="1"/>
</dbReference>
<organism evidence="3">
    <name type="scientific">uncultured Aureispira sp</name>
    <dbReference type="NCBI Taxonomy" id="1331704"/>
    <lineage>
        <taxon>Bacteria</taxon>
        <taxon>Pseudomonadati</taxon>
        <taxon>Bacteroidota</taxon>
        <taxon>Saprospiria</taxon>
        <taxon>Saprospirales</taxon>
        <taxon>Saprospiraceae</taxon>
        <taxon>Aureispira</taxon>
        <taxon>environmental samples</taxon>
    </lineage>
</organism>
<dbReference type="Pfam" id="PF06206">
    <property type="entry name" value="CpeT"/>
    <property type="match status" value="1"/>
</dbReference>
<dbReference type="InterPro" id="IPR010404">
    <property type="entry name" value="CpcT/CpeT"/>
</dbReference>
<dbReference type="PANTHER" id="PTHR35137">
    <property type="entry name" value="CHROMOPHORE LYASE CRL, CHLOROPLASTIC"/>
    <property type="match status" value="1"/>
</dbReference>
<evidence type="ECO:0000256" key="1">
    <source>
        <dbReference type="ARBA" id="ARBA00008206"/>
    </source>
</evidence>
<dbReference type="CDD" id="cd16338">
    <property type="entry name" value="CpcT"/>
    <property type="match status" value="1"/>
</dbReference>
<dbReference type="Gene3D" id="2.40.128.590">
    <property type="entry name" value="CpcT/CpeT domain"/>
    <property type="match status" value="1"/>
</dbReference>
<keyword evidence="2" id="KW-0456">Lyase</keyword>
<name>A0A6S6UJB0_9BACT</name>
<evidence type="ECO:0000313" key="3">
    <source>
        <dbReference type="EMBL" id="CAA6830384.1"/>
    </source>
</evidence>
<protein>
    <recommendedName>
        <fullName evidence="4">CpeT/CpcT family protein DUF1001</fullName>
    </recommendedName>
</protein>
<accession>A0A6S6UJB0</accession>
<dbReference type="EMBL" id="CACVAQ010000550">
    <property type="protein sequence ID" value="CAA6830384.1"/>
    <property type="molecule type" value="Genomic_DNA"/>
</dbReference>